<dbReference type="SUPFAM" id="SSF53300">
    <property type="entry name" value="vWA-like"/>
    <property type="match status" value="1"/>
</dbReference>
<accession>A0A941D1Y4</accession>
<name>A0A941D1Y4_9CAUL</name>
<keyword evidence="3" id="KW-1185">Reference proteome</keyword>
<reference evidence="2" key="1">
    <citation type="submission" date="2021-04" db="EMBL/GenBank/DDBJ databases">
        <title>Draft genome assembly of strain Phenylobacterium sp. 20VBR1 using MiniION and Illumina platforms.</title>
        <authorList>
            <person name="Thomas F.A."/>
            <person name="Krishnan K.P."/>
            <person name="Sinha R.K."/>
        </authorList>
    </citation>
    <scope>NUCLEOTIDE SEQUENCE</scope>
    <source>
        <strain evidence="2">20VBR1</strain>
    </source>
</reference>
<sequence length="301" mass="32593">MVAFLAFTQRLFVGDRYWTTGVYMTYSAEISRDNPTCIMFVIDQSGSMDERMSHGKSKADFVSDVLNKTIYTLVTNCTKADGVRNYFDIGVVTYGGAGVGAGLRSAGSSAVSSIIELANSPLRVEDRTRMDDDGAGGVLERRVKFPVWFDPTSSGGTPMCAGLTRVAEALADWCDAHPNSYPPTVIHVTDGASSDGDPEHVAAVIRQLSTQDGSCLLFNIHVSTEQGDAIQFPSTEARLPDSYARLLFSMSSELPNHVAKLAADKGYRVGEGTRGFMFNADPKGIANFFDIGTRPRLTVDR</sequence>
<dbReference type="Proteomes" id="UP000622580">
    <property type="component" value="Unassembled WGS sequence"/>
</dbReference>
<dbReference type="AlphaFoldDB" id="A0A941D1Y4"/>
<comment type="caution">
    <text evidence="2">The sequence shown here is derived from an EMBL/GenBank/DDBJ whole genome shotgun (WGS) entry which is preliminary data.</text>
</comment>
<evidence type="ECO:0000313" key="3">
    <source>
        <dbReference type="Proteomes" id="UP000622580"/>
    </source>
</evidence>
<dbReference type="InterPro" id="IPR036465">
    <property type="entry name" value="vWFA_dom_sf"/>
</dbReference>
<evidence type="ECO:0000259" key="1">
    <source>
        <dbReference type="PROSITE" id="PS50234"/>
    </source>
</evidence>
<protein>
    <submittedName>
        <fullName evidence="2">VWA domain-containing protein</fullName>
    </submittedName>
</protein>
<dbReference type="PROSITE" id="PS50234">
    <property type="entry name" value="VWFA"/>
    <property type="match status" value="1"/>
</dbReference>
<dbReference type="EMBL" id="JAGSGD010000001">
    <property type="protein sequence ID" value="MBR7620004.1"/>
    <property type="molecule type" value="Genomic_DNA"/>
</dbReference>
<evidence type="ECO:0000313" key="2">
    <source>
        <dbReference type="EMBL" id="MBR7620004.1"/>
    </source>
</evidence>
<gene>
    <name evidence="2" type="ORF">JKL49_11450</name>
</gene>
<proteinExistence type="predicted"/>
<dbReference type="Gene3D" id="3.40.50.410">
    <property type="entry name" value="von Willebrand factor, type A domain"/>
    <property type="match status" value="1"/>
</dbReference>
<feature type="domain" description="VWFA" evidence="1">
    <location>
        <begin position="37"/>
        <end position="223"/>
    </location>
</feature>
<dbReference type="CDD" id="cd00198">
    <property type="entry name" value="vWFA"/>
    <property type="match status" value="1"/>
</dbReference>
<dbReference type="RefSeq" id="WP_215340678.1">
    <property type="nucleotide sequence ID" value="NZ_JAGSGD010000001.1"/>
</dbReference>
<organism evidence="2 3">
    <name type="scientific">Phenylobacterium glaciei</name>
    <dbReference type="NCBI Taxonomy" id="2803784"/>
    <lineage>
        <taxon>Bacteria</taxon>
        <taxon>Pseudomonadati</taxon>
        <taxon>Pseudomonadota</taxon>
        <taxon>Alphaproteobacteria</taxon>
        <taxon>Caulobacterales</taxon>
        <taxon>Caulobacteraceae</taxon>
        <taxon>Phenylobacterium</taxon>
    </lineage>
</organism>
<dbReference type="InterPro" id="IPR002035">
    <property type="entry name" value="VWF_A"/>
</dbReference>